<dbReference type="AlphaFoldDB" id="A0A655ISB0"/>
<dbReference type="AntiFam" id="ANF00225">
    <property type="entry name" value="Shadow ORF (opposite tuf)"/>
</dbReference>
<gene>
    <name evidence="3" type="ORF">ERS007679_03134</name>
    <name evidence="1" type="ORF">ERS007681_03183</name>
    <name evidence="2" type="ORF">ERS007688_02729</name>
    <name evidence="4" type="ORF">ERS007741_02258</name>
</gene>
<protein>
    <recommendedName>
        <fullName evidence="9">NAD-specific glutamate dehydrogenase</fullName>
    </recommendedName>
</protein>
<proteinExistence type="predicted"/>
<name>A0A655ISB0_MYCTX</name>
<reference evidence="5 6" key="1">
    <citation type="submission" date="2015-03" db="EMBL/GenBank/DDBJ databases">
        <authorList>
            <consortium name="Pathogen Informatics"/>
        </authorList>
    </citation>
    <scope>NUCLEOTIDE SEQUENCE [LARGE SCALE GENOMIC DNA]</scope>
    <source>
        <strain evidence="3 5">G09801536</strain>
        <strain evidence="1 7">G09901357</strain>
        <strain evidence="2 6">H09601792</strain>
        <strain evidence="4 8">P00601463</strain>
    </source>
</reference>
<dbReference type="EMBL" id="CFOH01000494">
    <property type="protein sequence ID" value="CFE58770.1"/>
    <property type="molecule type" value="Genomic_DNA"/>
</dbReference>
<evidence type="ECO:0000313" key="7">
    <source>
        <dbReference type="Proteomes" id="UP000048289"/>
    </source>
</evidence>
<sequence length="345" mass="37139">MPAALVLGQDVDLAFELGVRRGGAGLGDNLATLDVLALDAPQQQTNVVARLALVEQLAEHLHTGDGGLGGRWANADDLNFLVHVDHAALHTSGDHGSAAGNGEDVLDRHQERLVGLADRVRNRLVDRVHQFLDRGNPLRVTLERLERRDPHNRGVLVEFLGSQQLADLHLDEFEQLLVVHCVGLVQRYQDVGHTHLTRQQNVLAGLGHRAVGGGDHQDRTVHLRGAGDHVLDVVGVARGVDVCVVPLVGLVLHVRDVDGDTALTLLGGVVDLVECLRLVQIGEFVVQDLGDSRGQGGLAVVNVTDGPDVDVGLGPLELRLRHFCVLLDLLVLIKAVLMFSVMPRS</sequence>
<dbReference type="EMBL" id="CFOE01000515">
    <property type="protein sequence ID" value="CFE42464.1"/>
    <property type="molecule type" value="Genomic_DNA"/>
</dbReference>
<evidence type="ECO:0008006" key="9">
    <source>
        <dbReference type="Google" id="ProtNLM"/>
    </source>
</evidence>
<dbReference type="Proteomes" id="UP000048600">
    <property type="component" value="Unassembled WGS sequence"/>
</dbReference>
<evidence type="ECO:0000313" key="2">
    <source>
        <dbReference type="EMBL" id="CFE58770.1"/>
    </source>
</evidence>
<organism evidence="3 5">
    <name type="scientific">Mycobacterium tuberculosis</name>
    <dbReference type="NCBI Taxonomy" id="1773"/>
    <lineage>
        <taxon>Bacteria</taxon>
        <taxon>Bacillati</taxon>
        <taxon>Actinomycetota</taxon>
        <taxon>Actinomycetes</taxon>
        <taxon>Mycobacteriales</taxon>
        <taxon>Mycobacteriaceae</taxon>
        <taxon>Mycobacterium</taxon>
        <taxon>Mycobacterium tuberculosis complex</taxon>
    </lineage>
</organism>
<dbReference type="Proteomes" id="UP000046947">
    <property type="component" value="Unassembled WGS sequence"/>
</dbReference>
<evidence type="ECO:0000313" key="6">
    <source>
        <dbReference type="Proteomes" id="UP000046947"/>
    </source>
</evidence>
<dbReference type="Proteomes" id="UP000048289">
    <property type="component" value="Unassembled WGS sequence"/>
</dbReference>
<dbReference type="AntiFam" id="ANF00072">
    <property type="entry name" value="Shadow ORF (opposite TypA)"/>
</dbReference>
<accession>A0A655ISB0</accession>
<dbReference type="EMBL" id="CSAD01000521">
    <property type="protein sequence ID" value="COW10474.1"/>
    <property type="molecule type" value="Genomic_DNA"/>
</dbReference>
<dbReference type="EMBL" id="CHKL01000246">
    <property type="protein sequence ID" value="COW34589.1"/>
    <property type="molecule type" value="Genomic_DNA"/>
</dbReference>
<evidence type="ECO:0000313" key="5">
    <source>
        <dbReference type="Proteomes" id="UP000045842"/>
    </source>
</evidence>
<dbReference type="Proteomes" id="UP000045842">
    <property type="component" value="Unassembled WGS sequence"/>
</dbReference>
<evidence type="ECO:0000313" key="4">
    <source>
        <dbReference type="EMBL" id="COW34589.1"/>
    </source>
</evidence>
<evidence type="ECO:0000313" key="8">
    <source>
        <dbReference type="Proteomes" id="UP000048600"/>
    </source>
</evidence>
<evidence type="ECO:0000313" key="1">
    <source>
        <dbReference type="EMBL" id="CFE42464.1"/>
    </source>
</evidence>
<evidence type="ECO:0000313" key="3">
    <source>
        <dbReference type="EMBL" id="COW10474.1"/>
    </source>
</evidence>